<organism evidence="7">
    <name type="scientific">marine metagenome</name>
    <dbReference type="NCBI Taxonomy" id="408172"/>
    <lineage>
        <taxon>unclassified sequences</taxon>
        <taxon>metagenomes</taxon>
        <taxon>ecological metagenomes</taxon>
    </lineage>
</organism>
<keyword evidence="3" id="KW-0227">DNA damage</keyword>
<keyword evidence="4" id="KW-0378">Hydrolase</keyword>
<dbReference type="InterPro" id="IPR004603">
    <property type="entry name" value="DNA_mismatch_endonuc_vsr"/>
</dbReference>
<evidence type="ECO:0000256" key="1">
    <source>
        <dbReference type="ARBA" id="ARBA00022722"/>
    </source>
</evidence>
<dbReference type="Pfam" id="PF03852">
    <property type="entry name" value="Vsr"/>
    <property type="match status" value="1"/>
</dbReference>
<gene>
    <name evidence="7" type="ORF">METZ01_LOCUS271965</name>
</gene>
<dbReference type="AlphaFoldDB" id="A0A382K8R3"/>
<dbReference type="NCBIfam" id="TIGR00632">
    <property type="entry name" value="vsr"/>
    <property type="match status" value="1"/>
</dbReference>
<dbReference type="GO" id="GO:0004519">
    <property type="term" value="F:endonuclease activity"/>
    <property type="evidence" value="ECO:0007669"/>
    <property type="project" value="UniProtKB-KW"/>
</dbReference>
<evidence type="ECO:0000313" key="7">
    <source>
        <dbReference type="EMBL" id="SVC19111.1"/>
    </source>
</evidence>
<dbReference type="EMBL" id="UINC01078229">
    <property type="protein sequence ID" value="SVC19111.1"/>
    <property type="molecule type" value="Genomic_DNA"/>
</dbReference>
<dbReference type="CDD" id="cd00221">
    <property type="entry name" value="Vsr"/>
    <property type="match status" value="1"/>
</dbReference>
<evidence type="ECO:0000256" key="4">
    <source>
        <dbReference type="ARBA" id="ARBA00022801"/>
    </source>
</evidence>
<evidence type="ECO:0000256" key="2">
    <source>
        <dbReference type="ARBA" id="ARBA00022759"/>
    </source>
</evidence>
<evidence type="ECO:0000256" key="5">
    <source>
        <dbReference type="ARBA" id="ARBA00023204"/>
    </source>
</evidence>
<accession>A0A382K8R3</accession>
<evidence type="ECO:0000256" key="3">
    <source>
        <dbReference type="ARBA" id="ARBA00022763"/>
    </source>
</evidence>
<evidence type="ECO:0000256" key="6">
    <source>
        <dbReference type="SAM" id="MobiDB-lite"/>
    </source>
</evidence>
<feature type="compositionally biased region" description="Polar residues" evidence="6">
    <location>
        <begin position="1"/>
        <end position="18"/>
    </location>
</feature>
<sequence>MPEPSWATSDATRRSMQGNRGRDTGPELAVRSAVHSRGLRYRVNTRPLPELRRTADLVFSRPRVAVFVDGCWWHGCEEHYSAPRANADYWHRKVESNRRRGADTNSRLQEAGWIVLRFWEHDDPEQVATQIEKVVRSRD</sequence>
<protein>
    <recommendedName>
        <fullName evidence="8">DUF559 domain-containing protein</fullName>
    </recommendedName>
</protein>
<keyword evidence="5" id="KW-0234">DNA repair</keyword>
<dbReference type="SUPFAM" id="SSF52980">
    <property type="entry name" value="Restriction endonuclease-like"/>
    <property type="match status" value="1"/>
</dbReference>
<reference evidence="7" key="1">
    <citation type="submission" date="2018-05" db="EMBL/GenBank/DDBJ databases">
        <authorList>
            <person name="Lanie J.A."/>
            <person name="Ng W.-L."/>
            <person name="Kazmierczak K.M."/>
            <person name="Andrzejewski T.M."/>
            <person name="Davidsen T.M."/>
            <person name="Wayne K.J."/>
            <person name="Tettelin H."/>
            <person name="Glass J.I."/>
            <person name="Rusch D."/>
            <person name="Podicherti R."/>
            <person name="Tsui H.-C.T."/>
            <person name="Winkler M.E."/>
        </authorList>
    </citation>
    <scope>NUCLEOTIDE SEQUENCE</scope>
</reference>
<name>A0A382K8R3_9ZZZZ</name>
<feature type="region of interest" description="Disordered" evidence="6">
    <location>
        <begin position="1"/>
        <end position="26"/>
    </location>
</feature>
<evidence type="ECO:0008006" key="8">
    <source>
        <dbReference type="Google" id="ProtNLM"/>
    </source>
</evidence>
<dbReference type="GO" id="GO:0006298">
    <property type="term" value="P:mismatch repair"/>
    <property type="evidence" value="ECO:0007669"/>
    <property type="project" value="InterPro"/>
</dbReference>
<dbReference type="Gene3D" id="3.40.960.10">
    <property type="entry name" value="VSR Endonuclease"/>
    <property type="match status" value="1"/>
</dbReference>
<keyword evidence="1" id="KW-0540">Nuclease</keyword>
<dbReference type="InterPro" id="IPR011335">
    <property type="entry name" value="Restrct_endonuc-II-like"/>
</dbReference>
<keyword evidence="2" id="KW-0255">Endonuclease</keyword>
<proteinExistence type="predicted"/>
<dbReference type="GO" id="GO:0016787">
    <property type="term" value="F:hydrolase activity"/>
    <property type="evidence" value="ECO:0007669"/>
    <property type="project" value="UniProtKB-KW"/>
</dbReference>